<dbReference type="GO" id="GO:0002949">
    <property type="term" value="P:tRNA threonylcarbamoyladenosine modification"/>
    <property type="evidence" value="ECO:0007669"/>
    <property type="project" value="InterPro"/>
</dbReference>
<dbReference type="EMBL" id="CP019082">
    <property type="protein sequence ID" value="APW60875.1"/>
    <property type="molecule type" value="Genomic_DNA"/>
</dbReference>
<evidence type="ECO:0000313" key="3">
    <source>
        <dbReference type="Proteomes" id="UP000186309"/>
    </source>
</evidence>
<feature type="domain" description="Gcp-like" evidence="1">
    <location>
        <begin position="30"/>
        <end position="148"/>
    </location>
</feature>
<dbReference type="KEGG" id="pbor:BSF38_02367"/>
<dbReference type="AlphaFoldDB" id="A0A1U7CPK7"/>
<dbReference type="Proteomes" id="UP000186309">
    <property type="component" value="Chromosome"/>
</dbReference>
<evidence type="ECO:0000313" key="2">
    <source>
        <dbReference type="EMBL" id="APW60875.1"/>
    </source>
</evidence>
<dbReference type="OrthoDB" id="9784166at2"/>
<dbReference type="Pfam" id="PF00814">
    <property type="entry name" value="TsaD"/>
    <property type="match status" value="1"/>
</dbReference>
<keyword evidence="3" id="KW-1185">Reference proteome</keyword>
<dbReference type="InterPro" id="IPR000905">
    <property type="entry name" value="Gcp-like_dom"/>
</dbReference>
<dbReference type="GO" id="GO:0005829">
    <property type="term" value="C:cytosol"/>
    <property type="evidence" value="ECO:0007669"/>
    <property type="project" value="TreeGrafter"/>
</dbReference>
<organism evidence="2 3">
    <name type="scientific">Paludisphaera borealis</name>
    <dbReference type="NCBI Taxonomy" id="1387353"/>
    <lineage>
        <taxon>Bacteria</taxon>
        <taxon>Pseudomonadati</taxon>
        <taxon>Planctomycetota</taxon>
        <taxon>Planctomycetia</taxon>
        <taxon>Isosphaerales</taxon>
        <taxon>Isosphaeraceae</taxon>
        <taxon>Paludisphaera</taxon>
    </lineage>
</organism>
<dbReference type="PANTHER" id="PTHR11735:SF11">
    <property type="entry name" value="TRNA THREONYLCARBAMOYLADENOSINE BIOSYNTHESIS PROTEIN TSAB"/>
    <property type="match status" value="1"/>
</dbReference>
<dbReference type="InterPro" id="IPR043129">
    <property type="entry name" value="ATPase_NBD"/>
</dbReference>
<dbReference type="NCBIfam" id="TIGR03725">
    <property type="entry name" value="T6A_YeaZ"/>
    <property type="match status" value="1"/>
</dbReference>
<dbReference type="Gene3D" id="3.30.420.40">
    <property type="match status" value="2"/>
</dbReference>
<dbReference type="InterPro" id="IPR022496">
    <property type="entry name" value="T6A_TsaB"/>
</dbReference>
<sequence length="232" mass="24147">MNFLALDTSGDRSAAGVGTAAGLAWEAATDASRKHGRDLAPMIRDLLLSAGLKPVDLTTIAVGLGPGSYTGLRIGLTAARMLAYAAGARILAFDSLEGFAQNAPDDALKVWAVADAQRGDVYCAAFERTEAGGALTAVAPSRIEPFGRWAEGLEAGTLVLGPALNAEAIRSALPSRVVAGDSALNQPSGRRLVELARRIAASGAEFDLFSLEPNYIRRSAAEDLWDARAGRP</sequence>
<name>A0A1U7CPK7_9BACT</name>
<gene>
    <name evidence="2" type="primary">tsaB</name>
    <name evidence="2" type="ORF">BSF38_02367</name>
</gene>
<evidence type="ECO:0000259" key="1">
    <source>
        <dbReference type="Pfam" id="PF00814"/>
    </source>
</evidence>
<proteinExistence type="predicted"/>
<reference evidence="3" key="1">
    <citation type="submission" date="2016-12" db="EMBL/GenBank/DDBJ databases">
        <title>Comparative genomics of four Isosphaeraceae planctomycetes: a common pool of plasmids and glycoside hydrolase genes.</title>
        <authorList>
            <person name="Ivanova A."/>
        </authorList>
    </citation>
    <scope>NUCLEOTIDE SEQUENCE [LARGE SCALE GENOMIC DNA]</scope>
    <source>
        <strain evidence="3">PX4</strain>
    </source>
</reference>
<accession>A0A1U7CPK7</accession>
<dbReference type="RefSeq" id="WP_076345803.1">
    <property type="nucleotide sequence ID" value="NZ_CP019082.1"/>
</dbReference>
<dbReference type="STRING" id="1387353.BSF38_02367"/>
<protein>
    <submittedName>
        <fullName evidence="2">tRNA threonylcarbamoyladenosine biosynthesis protein TsaB</fullName>
    </submittedName>
</protein>
<dbReference type="SUPFAM" id="SSF53067">
    <property type="entry name" value="Actin-like ATPase domain"/>
    <property type="match status" value="2"/>
</dbReference>
<dbReference type="PANTHER" id="PTHR11735">
    <property type="entry name" value="TRNA N6-ADENOSINE THREONYLCARBAMOYLTRANSFERASE"/>
    <property type="match status" value="1"/>
</dbReference>